<proteinExistence type="predicted"/>
<comment type="caution">
    <text evidence="3">The sequence shown here is derived from an EMBL/GenBank/DDBJ whole genome shotgun (WGS) entry which is preliminary data.</text>
</comment>
<evidence type="ECO:0000313" key="3">
    <source>
        <dbReference type="EMBL" id="KAJ1608186.1"/>
    </source>
</evidence>
<dbReference type="OrthoDB" id="10579636at2759"/>
<keyword evidence="2" id="KW-0732">Signal</keyword>
<gene>
    <name evidence="3" type="ORF">OJ253_2023</name>
</gene>
<dbReference type="AlphaFoldDB" id="A0A9D5HXD9"/>
<dbReference type="Proteomes" id="UP001067231">
    <property type="component" value="Unassembled WGS sequence"/>
</dbReference>
<accession>A0A9D5HXD9</accession>
<feature type="compositionally biased region" description="Low complexity" evidence="1">
    <location>
        <begin position="71"/>
        <end position="89"/>
    </location>
</feature>
<feature type="compositionally biased region" description="Basic and acidic residues" evidence="1">
    <location>
        <begin position="104"/>
        <end position="116"/>
    </location>
</feature>
<dbReference type="EMBL" id="JAPCXC010000047">
    <property type="protein sequence ID" value="KAJ1608186.1"/>
    <property type="molecule type" value="Genomic_DNA"/>
</dbReference>
<feature type="chain" id="PRO_5039655575" evidence="2">
    <location>
        <begin position="26"/>
        <end position="168"/>
    </location>
</feature>
<evidence type="ECO:0000256" key="1">
    <source>
        <dbReference type="SAM" id="MobiDB-lite"/>
    </source>
</evidence>
<feature type="compositionally biased region" description="Low complexity" evidence="1">
    <location>
        <begin position="118"/>
        <end position="153"/>
    </location>
</feature>
<reference evidence="3" key="1">
    <citation type="submission" date="2022-10" db="EMBL/GenBank/DDBJ databases">
        <title>Adaptive evolution leads to modifications in subtelomeric GC content in a zoonotic Cryptosporidium species.</title>
        <authorList>
            <person name="Li J."/>
            <person name="Feng Y."/>
            <person name="Xiao L."/>
        </authorList>
    </citation>
    <scope>NUCLEOTIDE SEQUENCE</scope>
    <source>
        <strain evidence="3">33844</strain>
    </source>
</reference>
<protein>
    <submittedName>
        <fullName evidence="3">Uncharacterized protein</fullName>
    </submittedName>
</protein>
<organism evidence="3">
    <name type="scientific">Cryptosporidium canis</name>
    <dbReference type="NCBI Taxonomy" id="195482"/>
    <lineage>
        <taxon>Eukaryota</taxon>
        <taxon>Sar</taxon>
        <taxon>Alveolata</taxon>
        <taxon>Apicomplexa</taxon>
        <taxon>Conoidasida</taxon>
        <taxon>Coccidia</taxon>
        <taxon>Eucoccidiorida</taxon>
        <taxon>Eimeriorina</taxon>
        <taxon>Cryptosporidiidae</taxon>
        <taxon>Cryptosporidium</taxon>
    </lineage>
</organism>
<name>A0A9D5HXD9_9CRYT</name>
<feature type="region of interest" description="Disordered" evidence="1">
    <location>
        <begin position="64"/>
        <end position="168"/>
    </location>
</feature>
<evidence type="ECO:0000256" key="2">
    <source>
        <dbReference type="SAM" id="SignalP"/>
    </source>
</evidence>
<sequence>MNFLSNLTLASLIALFFIYFNQVLQVESTLSLNSFQEFSFIKIGHRCGKFRKCLCCCKGGSTEENEEDVATQNQPDTTNPTDPTDPTDNTGHHNFVFVLDGEDTPNHDRQRDRARSESTPSGNSASSCSSSSSSGSSRTTSSSASSGSDASGSHNAQNEGETPTEDAA</sequence>
<feature type="signal peptide" evidence="2">
    <location>
        <begin position="1"/>
        <end position="25"/>
    </location>
</feature>